<protein>
    <recommendedName>
        <fullName evidence="3">Zinc ABC transporter substrate-binding protein</fullName>
    </recommendedName>
</protein>
<dbReference type="PANTHER" id="PTHR42953">
    <property type="entry name" value="HIGH-AFFINITY ZINC UPTAKE SYSTEM PROTEIN ZNUA-RELATED"/>
    <property type="match status" value="1"/>
</dbReference>
<reference evidence="2" key="1">
    <citation type="journal article" date="2020" name="mSystems">
        <title>Genome- and Community-Level Interaction Insights into Carbon Utilization and Element Cycling Functions of Hydrothermarchaeota in Hydrothermal Sediment.</title>
        <authorList>
            <person name="Zhou Z."/>
            <person name="Liu Y."/>
            <person name="Xu W."/>
            <person name="Pan J."/>
            <person name="Luo Z.H."/>
            <person name="Li M."/>
        </authorList>
    </citation>
    <scope>NUCLEOTIDE SEQUENCE [LARGE SCALE GENOMIC DNA]</scope>
    <source>
        <strain evidence="2">SpSt-587</strain>
    </source>
</reference>
<proteinExistence type="predicted"/>
<evidence type="ECO:0000256" key="1">
    <source>
        <dbReference type="SAM" id="Phobius"/>
    </source>
</evidence>
<name>A0A7J3M3K4_ARCFL</name>
<dbReference type="SUPFAM" id="SSF53807">
    <property type="entry name" value="Helical backbone' metal receptor"/>
    <property type="match status" value="1"/>
</dbReference>
<dbReference type="Pfam" id="PF01297">
    <property type="entry name" value="ZnuA"/>
    <property type="match status" value="1"/>
</dbReference>
<evidence type="ECO:0000313" key="2">
    <source>
        <dbReference type="EMBL" id="HGT82844.1"/>
    </source>
</evidence>
<gene>
    <name evidence="2" type="ORF">ENT52_03860</name>
</gene>
<comment type="caution">
    <text evidence="2">The sequence shown here is derived from an EMBL/GenBank/DDBJ whole genome shotgun (WGS) entry which is preliminary data.</text>
</comment>
<dbReference type="GO" id="GO:0030001">
    <property type="term" value="P:metal ion transport"/>
    <property type="evidence" value="ECO:0007669"/>
    <property type="project" value="InterPro"/>
</dbReference>
<evidence type="ECO:0008006" key="3">
    <source>
        <dbReference type="Google" id="ProtNLM"/>
    </source>
</evidence>
<feature type="transmembrane region" description="Helical" evidence="1">
    <location>
        <begin position="275"/>
        <end position="295"/>
    </location>
</feature>
<dbReference type="InterPro" id="IPR006127">
    <property type="entry name" value="ZnuA-like"/>
</dbReference>
<organism evidence="2">
    <name type="scientific">Archaeoglobus fulgidus</name>
    <dbReference type="NCBI Taxonomy" id="2234"/>
    <lineage>
        <taxon>Archaea</taxon>
        <taxon>Methanobacteriati</taxon>
        <taxon>Methanobacteriota</taxon>
        <taxon>Archaeoglobi</taxon>
        <taxon>Archaeoglobales</taxon>
        <taxon>Archaeoglobaceae</taxon>
        <taxon>Archaeoglobus</taxon>
    </lineage>
</organism>
<dbReference type="EMBL" id="DSYZ01000083">
    <property type="protein sequence ID" value="HGT82844.1"/>
    <property type="molecule type" value="Genomic_DNA"/>
</dbReference>
<accession>A0A7J3M3K4</accession>
<keyword evidence="1" id="KW-0472">Membrane</keyword>
<dbReference type="AlphaFoldDB" id="A0A7J3M3K4"/>
<keyword evidence="1" id="KW-0812">Transmembrane</keyword>
<dbReference type="Gene3D" id="3.40.50.1980">
    <property type="entry name" value="Nitrogenase molybdenum iron protein domain"/>
    <property type="match status" value="1"/>
</dbReference>
<dbReference type="InterPro" id="IPR050492">
    <property type="entry name" value="Bact_metal-bind_prot9"/>
</dbReference>
<dbReference type="GO" id="GO:0046872">
    <property type="term" value="F:metal ion binding"/>
    <property type="evidence" value="ECO:0007669"/>
    <property type="project" value="InterPro"/>
</dbReference>
<keyword evidence="1" id="KW-1133">Transmembrane helix</keyword>
<sequence>MRKTYSIVLTLLLIPIANASVVVSIPDLKSIVERICGEDVESIATANVDPHLFSLTSEELQKVRNAKLLILANSEMLEFEKKIKSLSSETLDFRDYEPKILSFPGIEENYHAYWLLPENTIRIASKVKEKLSEIYPEKREIYEQNFERFVISFQLATKDAEKIVKKMRDYDFIAMDPHTAYAISALNLSVSFVFPEEAFPGAVELGNLNLKKCVVTIADYQRETKIEEMAVKIAEEKQCGIAVLKVVSDLSPESMLIYNAVSLSNPEYKENREDFAVYILGLFAMVEAIIIVALWRSKRKI</sequence>